<feature type="transmembrane region" description="Helical" evidence="6">
    <location>
        <begin position="332"/>
        <end position="352"/>
    </location>
</feature>
<dbReference type="GO" id="GO:0005886">
    <property type="term" value="C:plasma membrane"/>
    <property type="evidence" value="ECO:0007669"/>
    <property type="project" value="UniProtKB-SubCell"/>
</dbReference>
<keyword evidence="3 6" id="KW-0812">Transmembrane</keyword>
<keyword evidence="5 6" id="KW-0472">Membrane</keyword>
<sequence length="433" mass="47045">MKKFFLLLKKEIKEMLSPQLWIPFVAVMVVFFIVGNVASKQMQQQSKEKEKILVADLDNSLLSKNSIDAIATVADVVNAKSSGGVHLLNEMNEQKINSALIISRGYERDLLSGKKAQIQTYALFNNFSVLAGKKLAIADASTAIINEYVSSIMINIATSSNKSDNLKRPIEVKTFVGSNDKIVQGNSTDLLSYILSQTTIVPVVLFVIIIMASQMIASAVATEKENKTLETLLSLPISRKTIVTSKMLSAGLVSLLMAGIYMLAFKNMNSGVSGAMSGISVGENISELASELGLKITTIGYLELGAILFLAILLALSIAMILGAFAEDAKSAQGVVAPLMILVMIPYFITLFMDINSLSEPIRYVIYAIPFSHIFLAMPNILLANHNAILAGGLYMLILFVVFVYLGAKIFSSDLILTMKLNFSKNKTKSVSK</sequence>
<feature type="transmembrane region" description="Helical" evidence="6">
    <location>
        <begin position="200"/>
        <end position="222"/>
    </location>
</feature>
<dbReference type="PANTHER" id="PTHR30294">
    <property type="entry name" value="MEMBRANE COMPONENT OF ABC TRANSPORTER YHHJ-RELATED"/>
    <property type="match status" value="1"/>
</dbReference>
<feature type="transmembrane region" description="Helical" evidence="6">
    <location>
        <begin position="364"/>
        <end position="382"/>
    </location>
</feature>
<dbReference type="Pfam" id="PF12698">
    <property type="entry name" value="ABC2_membrane_3"/>
    <property type="match status" value="1"/>
</dbReference>
<dbReference type="Proteomes" id="UP000485367">
    <property type="component" value="Unassembled WGS sequence"/>
</dbReference>
<evidence type="ECO:0000256" key="1">
    <source>
        <dbReference type="ARBA" id="ARBA00004651"/>
    </source>
</evidence>
<dbReference type="AlphaFoldDB" id="A0A1V5SCR8"/>
<evidence type="ECO:0000256" key="2">
    <source>
        <dbReference type="ARBA" id="ARBA00022475"/>
    </source>
</evidence>
<accession>A0A1V5SCR8</accession>
<evidence type="ECO:0000256" key="5">
    <source>
        <dbReference type="ARBA" id="ARBA00023136"/>
    </source>
</evidence>
<proteinExistence type="predicted"/>
<feature type="transmembrane region" description="Helical" evidence="6">
    <location>
        <begin position="20"/>
        <end position="39"/>
    </location>
</feature>
<dbReference type="PANTHER" id="PTHR30294:SF29">
    <property type="entry name" value="MULTIDRUG ABC TRANSPORTER PERMEASE YBHS-RELATED"/>
    <property type="match status" value="1"/>
</dbReference>
<feature type="transmembrane region" description="Helical" evidence="6">
    <location>
        <begin position="388"/>
        <end position="411"/>
    </location>
</feature>
<feature type="transmembrane region" description="Helical" evidence="6">
    <location>
        <begin position="304"/>
        <end position="326"/>
    </location>
</feature>
<dbReference type="GO" id="GO:0140359">
    <property type="term" value="F:ABC-type transporter activity"/>
    <property type="evidence" value="ECO:0007669"/>
    <property type="project" value="InterPro"/>
</dbReference>
<keyword evidence="2" id="KW-1003">Cell membrane</keyword>
<organism evidence="8">
    <name type="scientific">candidate division WS2 bacterium ADurb.Bin280</name>
    <dbReference type="NCBI Taxonomy" id="1852829"/>
    <lineage>
        <taxon>Bacteria</taxon>
        <taxon>candidate division WS2</taxon>
    </lineage>
</organism>
<evidence type="ECO:0000313" key="8">
    <source>
        <dbReference type="EMBL" id="OQA52310.1"/>
    </source>
</evidence>
<dbReference type="InterPro" id="IPR051449">
    <property type="entry name" value="ABC-2_transporter_component"/>
</dbReference>
<gene>
    <name evidence="8" type="ORF">BWY43_00554</name>
</gene>
<evidence type="ECO:0000256" key="3">
    <source>
        <dbReference type="ARBA" id="ARBA00022692"/>
    </source>
</evidence>
<keyword evidence="4 6" id="KW-1133">Transmembrane helix</keyword>
<dbReference type="InterPro" id="IPR013525">
    <property type="entry name" value="ABC2_TM"/>
</dbReference>
<name>A0A1V5SCR8_9BACT</name>
<comment type="caution">
    <text evidence="8">The sequence shown here is derived from an EMBL/GenBank/DDBJ whole genome shotgun (WGS) entry which is preliminary data.</text>
</comment>
<feature type="transmembrane region" description="Helical" evidence="6">
    <location>
        <begin position="242"/>
        <end position="264"/>
    </location>
</feature>
<comment type="subcellular location">
    <subcellularLocation>
        <location evidence="1">Cell membrane</location>
        <topology evidence="1">Multi-pass membrane protein</topology>
    </subcellularLocation>
</comment>
<protein>
    <submittedName>
        <fullName evidence="8">ABC-2 family transporter protein</fullName>
    </submittedName>
</protein>
<evidence type="ECO:0000256" key="4">
    <source>
        <dbReference type="ARBA" id="ARBA00022989"/>
    </source>
</evidence>
<evidence type="ECO:0000256" key="6">
    <source>
        <dbReference type="SAM" id="Phobius"/>
    </source>
</evidence>
<dbReference type="EMBL" id="MWBO01000036">
    <property type="protein sequence ID" value="OQA52310.1"/>
    <property type="molecule type" value="Genomic_DNA"/>
</dbReference>
<evidence type="ECO:0000259" key="7">
    <source>
        <dbReference type="Pfam" id="PF12698"/>
    </source>
</evidence>
<reference evidence="8" key="1">
    <citation type="submission" date="2017-02" db="EMBL/GenBank/DDBJ databases">
        <title>Delving into the versatile metabolic prowess of the omnipresent phylum Bacteroidetes.</title>
        <authorList>
            <person name="Nobu M.K."/>
            <person name="Mei R."/>
            <person name="Narihiro T."/>
            <person name="Kuroda K."/>
            <person name="Liu W.-T."/>
        </authorList>
    </citation>
    <scope>NUCLEOTIDE SEQUENCE</scope>
    <source>
        <strain evidence="8">ADurb.Bin280</strain>
    </source>
</reference>
<dbReference type="Gene3D" id="3.40.1710.10">
    <property type="entry name" value="abc type-2 transporter like domain"/>
    <property type="match status" value="1"/>
</dbReference>
<feature type="domain" description="ABC-2 type transporter transmembrane" evidence="7">
    <location>
        <begin position="19"/>
        <end position="407"/>
    </location>
</feature>